<dbReference type="EMBL" id="JH815656">
    <property type="protein sequence ID" value="EKC42115.1"/>
    <property type="molecule type" value="Genomic_DNA"/>
</dbReference>
<proteinExistence type="predicted"/>
<protein>
    <submittedName>
        <fullName evidence="2">Uncharacterized protein</fullName>
    </submittedName>
</protein>
<dbReference type="HOGENOM" id="CLU_1950881_0_0_1"/>
<accession>K1RKH9</accession>
<evidence type="ECO:0000256" key="1">
    <source>
        <dbReference type="SAM" id="MobiDB-lite"/>
    </source>
</evidence>
<organism evidence="2">
    <name type="scientific">Magallana gigas</name>
    <name type="common">Pacific oyster</name>
    <name type="synonym">Crassostrea gigas</name>
    <dbReference type="NCBI Taxonomy" id="29159"/>
    <lineage>
        <taxon>Eukaryota</taxon>
        <taxon>Metazoa</taxon>
        <taxon>Spiralia</taxon>
        <taxon>Lophotrochozoa</taxon>
        <taxon>Mollusca</taxon>
        <taxon>Bivalvia</taxon>
        <taxon>Autobranchia</taxon>
        <taxon>Pteriomorphia</taxon>
        <taxon>Ostreida</taxon>
        <taxon>Ostreoidea</taxon>
        <taxon>Ostreidae</taxon>
        <taxon>Magallana</taxon>
    </lineage>
</organism>
<feature type="compositionally biased region" description="Basic and acidic residues" evidence="1">
    <location>
        <begin position="18"/>
        <end position="27"/>
    </location>
</feature>
<dbReference type="AlphaFoldDB" id="K1RKH9"/>
<feature type="region of interest" description="Disordered" evidence="1">
    <location>
        <begin position="1"/>
        <end position="27"/>
    </location>
</feature>
<name>K1RKH9_MAGGI</name>
<gene>
    <name evidence="2" type="ORF">CGI_10001548</name>
</gene>
<dbReference type="InParanoid" id="K1RKH9"/>
<sequence length="129" mass="14792">MHPSREIKGKYKVPVEQPGEKSLSRKVDVEENWHEDIGELLFEEVDLEAEKKTLQVLTGVKKRKISATLHKDVQNWEDVSGPGDSVANVQEATFDKTQRVNAETQTDTVVKEVKPGKNRRKIIRVIKRF</sequence>
<evidence type="ECO:0000313" key="2">
    <source>
        <dbReference type="EMBL" id="EKC42115.1"/>
    </source>
</evidence>
<reference evidence="2" key="1">
    <citation type="journal article" date="2012" name="Nature">
        <title>The oyster genome reveals stress adaptation and complexity of shell formation.</title>
        <authorList>
            <person name="Zhang G."/>
            <person name="Fang X."/>
            <person name="Guo X."/>
            <person name="Li L."/>
            <person name="Luo R."/>
            <person name="Xu F."/>
            <person name="Yang P."/>
            <person name="Zhang L."/>
            <person name="Wang X."/>
            <person name="Qi H."/>
            <person name="Xiong Z."/>
            <person name="Que H."/>
            <person name="Xie Y."/>
            <person name="Holland P.W."/>
            <person name="Paps J."/>
            <person name="Zhu Y."/>
            <person name="Wu F."/>
            <person name="Chen Y."/>
            <person name="Wang J."/>
            <person name="Peng C."/>
            <person name="Meng J."/>
            <person name="Yang L."/>
            <person name="Liu J."/>
            <person name="Wen B."/>
            <person name="Zhang N."/>
            <person name="Huang Z."/>
            <person name="Zhu Q."/>
            <person name="Feng Y."/>
            <person name="Mount A."/>
            <person name="Hedgecock D."/>
            <person name="Xu Z."/>
            <person name="Liu Y."/>
            <person name="Domazet-Loso T."/>
            <person name="Du Y."/>
            <person name="Sun X."/>
            <person name="Zhang S."/>
            <person name="Liu B."/>
            <person name="Cheng P."/>
            <person name="Jiang X."/>
            <person name="Li J."/>
            <person name="Fan D."/>
            <person name="Wang W."/>
            <person name="Fu W."/>
            <person name="Wang T."/>
            <person name="Wang B."/>
            <person name="Zhang J."/>
            <person name="Peng Z."/>
            <person name="Li Y."/>
            <person name="Li N."/>
            <person name="Wang J."/>
            <person name="Chen M."/>
            <person name="He Y."/>
            <person name="Tan F."/>
            <person name="Song X."/>
            <person name="Zheng Q."/>
            <person name="Huang R."/>
            <person name="Yang H."/>
            <person name="Du X."/>
            <person name="Chen L."/>
            <person name="Yang M."/>
            <person name="Gaffney P.M."/>
            <person name="Wang S."/>
            <person name="Luo L."/>
            <person name="She Z."/>
            <person name="Ming Y."/>
            <person name="Huang W."/>
            <person name="Zhang S."/>
            <person name="Huang B."/>
            <person name="Zhang Y."/>
            <person name="Qu T."/>
            <person name="Ni P."/>
            <person name="Miao G."/>
            <person name="Wang J."/>
            <person name="Wang Q."/>
            <person name="Steinberg C.E."/>
            <person name="Wang H."/>
            <person name="Li N."/>
            <person name="Qian L."/>
            <person name="Zhang G."/>
            <person name="Li Y."/>
            <person name="Yang H."/>
            <person name="Liu X."/>
            <person name="Wang J."/>
            <person name="Yin Y."/>
            <person name="Wang J."/>
        </authorList>
    </citation>
    <scope>NUCLEOTIDE SEQUENCE [LARGE SCALE GENOMIC DNA]</scope>
    <source>
        <strain evidence="2">05x7-T-G4-1.051#20</strain>
    </source>
</reference>